<dbReference type="Gene3D" id="1.10.10.60">
    <property type="entry name" value="Homeodomain-like"/>
    <property type="match status" value="2"/>
</dbReference>
<dbReference type="InterPro" id="IPR009057">
    <property type="entry name" value="Homeodomain-like_sf"/>
</dbReference>
<reference evidence="5 6" key="1">
    <citation type="submission" date="2019-06" db="EMBL/GenBank/DDBJ databases">
        <title>Spirosoma utsteinense sp. nov. isolated from Antarctic ice-free soils.</title>
        <authorList>
            <person name="Tahon G."/>
        </authorList>
    </citation>
    <scope>NUCLEOTIDE SEQUENCE [LARGE SCALE GENOMIC DNA]</scope>
    <source>
        <strain evidence="5 6">LMG 31447</strain>
    </source>
</reference>
<dbReference type="RefSeq" id="WP_186737936.1">
    <property type="nucleotide sequence ID" value="NZ_VFIA01000014.1"/>
</dbReference>
<keyword evidence="1" id="KW-0805">Transcription regulation</keyword>
<evidence type="ECO:0000256" key="3">
    <source>
        <dbReference type="ARBA" id="ARBA00023163"/>
    </source>
</evidence>
<evidence type="ECO:0000313" key="5">
    <source>
        <dbReference type="EMBL" id="MBC3792146.1"/>
    </source>
</evidence>
<keyword evidence="6" id="KW-1185">Reference proteome</keyword>
<name>A0ABR6W859_9BACT</name>
<comment type="caution">
    <text evidence="5">The sequence shown here is derived from an EMBL/GenBank/DDBJ whole genome shotgun (WGS) entry which is preliminary data.</text>
</comment>
<dbReference type="PROSITE" id="PS01124">
    <property type="entry name" value="HTH_ARAC_FAMILY_2"/>
    <property type="match status" value="1"/>
</dbReference>
<dbReference type="Proteomes" id="UP000700732">
    <property type="component" value="Unassembled WGS sequence"/>
</dbReference>
<dbReference type="EMBL" id="VFIA01000014">
    <property type="protein sequence ID" value="MBC3792146.1"/>
    <property type="molecule type" value="Genomic_DNA"/>
</dbReference>
<dbReference type="InterPro" id="IPR020449">
    <property type="entry name" value="Tscrpt_reg_AraC-type_HTH"/>
</dbReference>
<gene>
    <name evidence="5" type="ORF">FH603_2656</name>
</gene>
<dbReference type="PANTHER" id="PTHR43280:SF30">
    <property type="entry name" value="MMSAB OPERON REGULATORY PROTEIN"/>
    <property type="match status" value="1"/>
</dbReference>
<keyword evidence="2" id="KW-0238">DNA-binding</keyword>
<evidence type="ECO:0000256" key="1">
    <source>
        <dbReference type="ARBA" id="ARBA00023015"/>
    </source>
</evidence>
<protein>
    <submittedName>
        <fullName evidence="5">AraC-like DNA-binding protein</fullName>
    </submittedName>
</protein>
<organism evidence="5 6">
    <name type="scientific">Spirosoma utsteinense</name>
    <dbReference type="NCBI Taxonomy" id="2585773"/>
    <lineage>
        <taxon>Bacteria</taxon>
        <taxon>Pseudomonadati</taxon>
        <taxon>Bacteroidota</taxon>
        <taxon>Cytophagia</taxon>
        <taxon>Cytophagales</taxon>
        <taxon>Cytophagaceae</taxon>
        <taxon>Spirosoma</taxon>
    </lineage>
</organism>
<evidence type="ECO:0000259" key="4">
    <source>
        <dbReference type="PROSITE" id="PS01124"/>
    </source>
</evidence>
<sequence length="102" mass="11781">MVNGCLPVVVTGFQHRRRKLADQAGLSASPYSVLFRTRTQSSPVNFFSFFRMQQACRLLENTKLRVKEIAAQLGYDDAYLFSRTFHQFIGHSPRTYRTMEKG</sequence>
<dbReference type="PANTHER" id="PTHR43280">
    <property type="entry name" value="ARAC-FAMILY TRANSCRIPTIONAL REGULATOR"/>
    <property type="match status" value="1"/>
</dbReference>
<evidence type="ECO:0000313" key="6">
    <source>
        <dbReference type="Proteomes" id="UP000700732"/>
    </source>
</evidence>
<keyword evidence="3" id="KW-0804">Transcription</keyword>
<accession>A0ABR6W859</accession>
<dbReference type="PRINTS" id="PR00032">
    <property type="entry name" value="HTHARAC"/>
</dbReference>
<dbReference type="SMART" id="SM00342">
    <property type="entry name" value="HTH_ARAC"/>
    <property type="match status" value="1"/>
</dbReference>
<proteinExistence type="predicted"/>
<evidence type="ECO:0000256" key="2">
    <source>
        <dbReference type="ARBA" id="ARBA00023125"/>
    </source>
</evidence>
<dbReference type="InterPro" id="IPR018060">
    <property type="entry name" value="HTH_AraC"/>
</dbReference>
<dbReference type="Pfam" id="PF12833">
    <property type="entry name" value="HTH_18"/>
    <property type="match status" value="1"/>
</dbReference>
<feature type="domain" description="HTH araC/xylS-type" evidence="4">
    <location>
        <begin position="19"/>
        <end position="99"/>
    </location>
</feature>
<dbReference type="SUPFAM" id="SSF46689">
    <property type="entry name" value="Homeodomain-like"/>
    <property type="match status" value="1"/>
</dbReference>